<evidence type="ECO:0000256" key="2">
    <source>
        <dbReference type="ARBA" id="ARBA00022679"/>
    </source>
</evidence>
<organism evidence="7 8">
    <name type="scientific">Enterococcus italicus (strain DSM 15952 / CCUG 50447 / LMG 22039 / TP 1.5)</name>
    <dbReference type="NCBI Taxonomy" id="888064"/>
    <lineage>
        <taxon>Bacteria</taxon>
        <taxon>Bacillati</taxon>
        <taxon>Bacillota</taxon>
        <taxon>Bacilli</taxon>
        <taxon>Lactobacillales</taxon>
        <taxon>Enterococcaceae</taxon>
        <taxon>Enterococcus</taxon>
    </lineage>
</organism>
<comment type="caution">
    <text evidence="7">The sequence shown here is derived from an EMBL/GenBank/DDBJ whole genome shotgun (WGS) entry which is preliminary data.</text>
</comment>
<dbReference type="SUPFAM" id="SSF53335">
    <property type="entry name" value="S-adenosyl-L-methionine-dependent methyltransferases"/>
    <property type="match status" value="1"/>
</dbReference>
<dbReference type="PROSITE" id="PS01230">
    <property type="entry name" value="TRMA_1"/>
    <property type="match status" value="1"/>
</dbReference>
<sequence>MSIIKENTMKDYPVKKNEEQIVTILDLSHEGMGIAKVDGYLLFIENALPEEEVRVRIEKIGPKFGFAKVLEWLKESPYREEDAKEELLRTGIAPLSHLTYEKQLSFKQEQVTNVLKKIAHMPDVTVSPTIAMEQPSHYRNKAQIPVQKINGQLTTGFYRKHSHTLIPLEDFYIQDPAIDEAISEIRDILQRFGVKAYNEEAHEGFLRHIIIRRGHYSHQMMVILVTRKPKFFQADKIAEVIKEMLPEVVSIIQNVNEEKTNVIMGPTNRVLYGKSYIEDQLLGKTFRISAQSFYQVNTEQAEKLYQVAMDFAQLSKNDTVVDAYSGIGTIGLSLADKVDHVYGMEIVAEAVKDAQTNAAINGITNATYLEGKAEKIMHQWAREEVQPTVVFVDPPRKGLDASFIDATCEMQPERVVYISCNPATMARDVKLFAEKGYQLEKVQPVDLFPQTVHVECVGLLTRVKD</sequence>
<dbReference type="Gene3D" id="3.40.50.150">
    <property type="entry name" value="Vaccinia Virus protein VP39"/>
    <property type="match status" value="1"/>
</dbReference>
<dbReference type="FunFam" id="3.40.50.150:FF:000009">
    <property type="entry name" value="23S rRNA (Uracil(1939)-C(5))-methyltransferase RlmD"/>
    <property type="match status" value="1"/>
</dbReference>
<dbReference type="InterPro" id="IPR030391">
    <property type="entry name" value="MeTrfase_TrmA_CS"/>
</dbReference>
<dbReference type="EC" id="2.1.1.-" evidence="7"/>
<evidence type="ECO:0000256" key="1">
    <source>
        <dbReference type="ARBA" id="ARBA00022603"/>
    </source>
</evidence>
<protein>
    <submittedName>
        <fullName evidence="7">23S rRNA (Uracil-5-)-methyltransferase RumA</fullName>
        <ecNumber evidence="7">2.1.1.-</ecNumber>
    </submittedName>
</protein>
<feature type="binding site" evidence="4">
    <location>
        <position position="324"/>
    </location>
    <ligand>
        <name>S-adenosyl-L-methionine</name>
        <dbReference type="ChEBI" id="CHEBI:59789"/>
    </ligand>
</feature>
<dbReference type="InterPro" id="IPR002792">
    <property type="entry name" value="TRAM_dom"/>
</dbReference>
<evidence type="ECO:0000313" key="8">
    <source>
        <dbReference type="Proteomes" id="UP000010296"/>
    </source>
</evidence>
<evidence type="ECO:0000256" key="4">
    <source>
        <dbReference type="PROSITE-ProRule" id="PRU01024"/>
    </source>
</evidence>
<evidence type="ECO:0000259" key="6">
    <source>
        <dbReference type="PROSITE" id="PS50926"/>
    </source>
</evidence>
<keyword evidence="1 4" id="KW-0489">Methyltransferase</keyword>
<dbReference type="EMBL" id="AEPV01000064">
    <property type="protein sequence ID" value="EFU73609.1"/>
    <property type="molecule type" value="Genomic_DNA"/>
</dbReference>
<comment type="similarity">
    <text evidence="4">Belongs to the class I-like SAM-binding methyltransferase superfamily. RNA M5U methyltransferase family.</text>
</comment>
<dbReference type="PANTHER" id="PTHR11061:SF30">
    <property type="entry name" value="TRNA (URACIL(54)-C(5))-METHYLTRANSFERASE"/>
    <property type="match status" value="1"/>
</dbReference>
<dbReference type="PANTHER" id="PTHR11061">
    <property type="entry name" value="RNA M5U METHYLTRANSFERASE"/>
    <property type="match status" value="1"/>
</dbReference>
<dbReference type="PROSITE" id="PS51687">
    <property type="entry name" value="SAM_MT_RNA_M5U"/>
    <property type="match status" value="1"/>
</dbReference>
<dbReference type="InterPro" id="IPR029063">
    <property type="entry name" value="SAM-dependent_MTases_sf"/>
</dbReference>
<dbReference type="NCBIfam" id="TIGR00479">
    <property type="entry name" value="rumA"/>
    <property type="match status" value="1"/>
</dbReference>
<dbReference type="Pfam" id="PF01938">
    <property type="entry name" value="TRAM"/>
    <property type="match status" value="1"/>
</dbReference>
<dbReference type="Gene3D" id="2.40.50.140">
    <property type="entry name" value="Nucleic acid-binding proteins"/>
    <property type="match status" value="1"/>
</dbReference>
<feature type="binding site" evidence="4">
    <location>
        <position position="393"/>
    </location>
    <ligand>
        <name>S-adenosyl-L-methionine</name>
        <dbReference type="ChEBI" id="CHEBI:59789"/>
    </ligand>
</feature>
<keyword evidence="8" id="KW-1185">Reference proteome</keyword>
<name>E6LGJ8_ENTI1</name>
<dbReference type="FunFam" id="2.40.50.1070:FF:000003">
    <property type="entry name" value="23S rRNA (Uracil-5-)-methyltransferase RumA"/>
    <property type="match status" value="1"/>
</dbReference>
<evidence type="ECO:0000313" key="7">
    <source>
        <dbReference type="EMBL" id="EFU73609.1"/>
    </source>
</evidence>
<dbReference type="PROSITE" id="PS50926">
    <property type="entry name" value="TRAM"/>
    <property type="match status" value="1"/>
</dbReference>
<dbReference type="Gene3D" id="2.40.50.1070">
    <property type="match status" value="1"/>
</dbReference>
<feature type="domain" description="TRAM" evidence="6">
    <location>
        <begin position="13"/>
        <end position="71"/>
    </location>
</feature>
<feature type="binding site" evidence="4">
    <location>
        <position position="295"/>
    </location>
    <ligand>
        <name>S-adenosyl-L-methionine</name>
        <dbReference type="ChEBI" id="CHEBI:59789"/>
    </ligand>
</feature>
<dbReference type="CDD" id="cd02440">
    <property type="entry name" value="AdoMet_MTases"/>
    <property type="match status" value="1"/>
</dbReference>
<proteinExistence type="inferred from homology"/>
<dbReference type="InterPro" id="IPR010280">
    <property type="entry name" value="U5_MeTrfase_fam"/>
</dbReference>
<dbReference type="eggNOG" id="COG2265">
    <property type="taxonomic scope" value="Bacteria"/>
</dbReference>
<dbReference type="PROSITE" id="PS01231">
    <property type="entry name" value="TRMA_2"/>
    <property type="match status" value="1"/>
</dbReference>
<dbReference type="InterPro" id="IPR030390">
    <property type="entry name" value="MeTrfase_TrmA_AS"/>
</dbReference>
<dbReference type="SUPFAM" id="SSF50249">
    <property type="entry name" value="Nucleic acid-binding proteins"/>
    <property type="match status" value="1"/>
</dbReference>
<keyword evidence="2 4" id="KW-0808">Transferase</keyword>
<feature type="binding site" evidence="4">
    <location>
        <position position="345"/>
    </location>
    <ligand>
        <name>S-adenosyl-L-methionine</name>
        <dbReference type="ChEBI" id="CHEBI:59789"/>
    </ligand>
</feature>
<accession>E6LGJ8</accession>
<feature type="active site" description="Nucleophile" evidence="4">
    <location>
        <position position="420"/>
    </location>
</feature>
<dbReference type="Pfam" id="PF05958">
    <property type="entry name" value="tRNA_U5-meth_tr"/>
    <property type="match status" value="1"/>
</dbReference>
<dbReference type="AlphaFoldDB" id="E6LGJ8"/>
<keyword evidence="3 4" id="KW-0949">S-adenosyl-L-methionine</keyword>
<dbReference type="GO" id="GO:0070475">
    <property type="term" value="P:rRNA base methylation"/>
    <property type="evidence" value="ECO:0007669"/>
    <property type="project" value="TreeGrafter"/>
</dbReference>
<dbReference type="InterPro" id="IPR012340">
    <property type="entry name" value="NA-bd_OB-fold"/>
</dbReference>
<dbReference type="HOGENOM" id="CLU_014689_7_0_9"/>
<dbReference type="Proteomes" id="UP000010296">
    <property type="component" value="Unassembled WGS sequence"/>
</dbReference>
<reference evidence="7 8" key="1">
    <citation type="submission" date="2010-12" db="EMBL/GenBank/DDBJ databases">
        <authorList>
            <person name="Muzny D."/>
            <person name="Qin X."/>
            <person name="Deng J."/>
            <person name="Jiang H."/>
            <person name="Liu Y."/>
            <person name="Qu J."/>
            <person name="Song X.-Z."/>
            <person name="Zhang L."/>
            <person name="Thornton R."/>
            <person name="Coyle M."/>
            <person name="Francisco L."/>
            <person name="Jackson L."/>
            <person name="Javaid M."/>
            <person name="Korchina V."/>
            <person name="Kovar C."/>
            <person name="Mata R."/>
            <person name="Mathew T."/>
            <person name="Ngo R."/>
            <person name="Nguyen L."/>
            <person name="Nguyen N."/>
            <person name="Okwuonu G."/>
            <person name="Ongeri F."/>
            <person name="Pham C."/>
            <person name="Simmons D."/>
            <person name="Wilczek-Boney K."/>
            <person name="Hale W."/>
            <person name="Jakkamsetti A."/>
            <person name="Pham P."/>
            <person name="Ruth R."/>
            <person name="San Lucas F."/>
            <person name="Warren J."/>
            <person name="Zhang J."/>
            <person name="Zhao Z."/>
            <person name="Zhou C."/>
            <person name="Zhu D."/>
            <person name="Lee S."/>
            <person name="Bess C."/>
            <person name="Blankenburg K."/>
            <person name="Forbes L."/>
            <person name="Fu Q."/>
            <person name="Gubbala S."/>
            <person name="Hirani K."/>
            <person name="Jayaseelan J.C."/>
            <person name="Lara F."/>
            <person name="Munidasa M."/>
            <person name="Palculict T."/>
            <person name="Patil S."/>
            <person name="Pu L.-L."/>
            <person name="Saada N."/>
            <person name="Tang L."/>
            <person name="Weissenberger G."/>
            <person name="Zhu Y."/>
            <person name="Hemphill L."/>
            <person name="Shang Y."/>
            <person name="Youmans B."/>
            <person name="Ayvaz T."/>
            <person name="Ross M."/>
            <person name="Santibanez J."/>
            <person name="Aqrawi P."/>
            <person name="Gross S."/>
            <person name="Joshi V."/>
            <person name="Fowler G."/>
            <person name="Nazareth L."/>
            <person name="Reid J."/>
            <person name="Worley K."/>
            <person name="Petrosino J."/>
            <person name="Highlander S."/>
            <person name="Gibbs R."/>
        </authorList>
    </citation>
    <scope>NUCLEOTIDE SEQUENCE [LARGE SCALE GENOMIC DNA]</scope>
    <source>
        <strain evidence="8">DSM 15952 / CCUG 50447 / LMG 22039 / TP 1.5</strain>
    </source>
</reference>
<dbReference type="STRING" id="888064.HMPREF9088_1488"/>
<evidence type="ECO:0000256" key="5">
    <source>
        <dbReference type="PROSITE-ProRule" id="PRU10015"/>
    </source>
</evidence>
<evidence type="ECO:0000256" key="3">
    <source>
        <dbReference type="ARBA" id="ARBA00022691"/>
    </source>
</evidence>
<gene>
    <name evidence="7" type="primary">rumA</name>
    <name evidence="7" type="ORF">HMPREF9088_1488</name>
</gene>
<feature type="active site" evidence="5">
    <location>
        <position position="420"/>
    </location>
</feature>
<dbReference type="GO" id="GO:0070041">
    <property type="term" value="F:rRNA (uridine-C5-)-methyltransferase activity"/>
    <property type="evidence" value="ECO:0007669"/>
    <property type="project" value="TreeGrafter"/>
</dbReference>